<feature type="domain" description="FHA" evidence="3">
    <location>
        <begin position="63"/>
        <end position="118"/>
    </location>
</feature>
<feature type="transmembrane region" description="Helical" evidence="2">
    <location>
        <begin position="776"/>
        <end position="796"/>
    </location>
</feature>
<evidence type="ECO:0000313" key="4">
    <source>
        <dbReference type="EMBL" id="KAK7573908.1"/>
    </source>
</evidence>
<keyword evidence="2" id="KW-0812">Transmembrane</keyword>
<evidence type="ECO:0000259" key="3">
    <source>
        <dbReference type="PROSITE" id="PS50006"/>
    </source>
</evidence>
<keyword evidence="2" id="KW-1133">Transmembrane helix</keyword>
<dbReference type="InterPro" id="IPR000253">
    <property type="entry name" value="FHA_dom"/>
</dbReference>
<dbReference type="InterPro" id="IPR008984">
    <property type="entry name" value="SMAD_FHA_dom_sf"/>
</dbReference>
<accession>A0AAN9T4W1</accession>
<protein>
    <recommendedName>
        <fullName evidence="3">FHA domain-containing protein</fullName>
    </recommendedName>
</protein>
<keyword evidence="1" id="KW-0175">Coiled coil</keyword>
<sequence length="810" mass="92423">MLTPIENLSHIGNSNTNTIKSSNANAESNNSIANGNKVAKAVLICHPNSHSFADRTLILDKPIKIGRSVGHNKTSANNGIFDCKVLSRNHALLWFEEGKFFLRDTRSSNGTFVNTERLSKSSEESLPREVFSGDTVQFGVDVVENSRNVTHGCVIATLKLFLPNGREAKPAPSVFASGHNSKVTLEDLYHLNQYLQDSLQREQMLESKLSTLQTLMKTLRESTELGWKALISNNSLLSRVELLEVQLKCYSKKFAEDKLREELRILQEDKNTYESAVKQYFQKILDEKIEATQQCQDMERALGDTKMEFANAQLLLSKCQAELRELAAKNTMQEKTIDDLEAKLRLGEEKSEDTIAKITHENTVMYDRIKSLTSAEEVLQQTIKELETHGDYAHKQVMSLQSQVEELQKHHSDILCELVDPAVIKDKINDVELVRSWIAIYTEALRKCKENTAVIRKRVEHLRCDKMSMQQKVTLLECELNKCAVELQDYREEQAVLETKIMERESKLESYKPIPDILDELNEKCGNENEVADLQEQHKLLNVIQRDIGATEDHVKELECMLKATNDELVKITVSFAIEEDKLDLYEKQLSNLETAMRTLNEHVENLDTFQKETVSIEDVQSLKKQLFEAHEMAQEKQNVALDLMKHFTRFTDAVNAKLDAVEARIVANSNAADAIPSENLGDSDEVRLLKLESTQLVDAVNELYRVFDNVAHRGYRNDGDQDHVGLNSCQLLAEQLNDDLIVIFKEKIRCLEADNQLLQHSLATLQQQYDYLKSYPYFDLYFILPVVLLILILIFNFSDKLSFVLGTWG</sequence>
<evidence type="ECO:0000256" key="2">
    <source>
        <dbReference type="SAM" id="Phobius"/>
    </source>
</evidence>
<dbReference type="PANTHER" id="PTHR15715">
    <property type="entry name" value="CENTROSOMAL PROTEIN OF 170 KDA"/>
    <property type="match status" value="1"/>
</dbReference>
<dbReference type="Gene3D" id="2.60.200.20">
    <property type="match status" value="1"/>
</dbReference>
<feature type="coiled-coil region" evidence="1">
    <location>
        <begin position="256"/>
        <end position="389"/>
    </location>
</feature>
<dbReference type="InterPro" id="IPR051176">
    <property type="entry name" value="Cent_Immune-Sig_Mod"/>
</dbReference>
<dbReference type="PROSITE" id="PS50006">
    <property type="entry name" value="FHA_DOMAIN"/>
    <property type="match status" value="1"/>
</dbReference>
<dbReference type="SUPFAM" id="SSF49879">
    <property type="entry name" value="SMAD/FHA domain"/>
    <property type="match status" value="1"/>
</dbReference>
<feature type="coiled-coil region" evidence="1">
    <location>
        <begin position="473"/>
        <end position="507"/>
    </location>
</feature>
<dbReference type="AlphaFoldDB" id="A0AAN9T4W1"/>
<dbReference type="PANTHER" id="PTHR15715:SF37">
    <property type="entry name" value="LD47843P"/>
    <property type="match status" value="1"/>
</dbReference>
<gene>
    <name evidence="4" type="ORF">V9T40_011099</name>
</gene>
<dbReference type="Pfam" id="PF00498">
    <property type="entry name" value="FHA"/>
    <property type="match status" value="1"/>
</dbReference>
<keyword evidence="2" id="KW-0472">Membrane</keyword>
<reference evidence="4 5" key="1">
    <citation type="submission" date="2024-03" db="EMBL/GenBank/DDBJ databases">
        <title>Adaptation during the transition from Ophiocordyceps entomopathogen to insect associate is accompanied by gene loss and intensified selection.</title>
        <authorList>
            <person name="Ward C.M."/>
            <person name="Onetto C.A."/>
            <person name="Borneman A.R."/>
        </authorList>
    </citation>
    <scope>NUCLEOTIDE SEQUENCE [LARGE SCALE GENOMIC DNA]</scope>
    <source>
        <strain evidence="4">AWRI1</strain>
        <tissue evidence="4">Single Adult Female</tissue>
    </source>
</reference>
<dbReference type="Proteomes" id="UP001367676">
    <property type="component" value="Unassembled WGS sequence"/>
</dbReference>
<evidence type="ECO:0000313" key="5">
    <source>
        <dbReference type="Proteomes" id="UP001367676"/>
    </source>
</evidence>
<dbReference type="EMBL" id="JBBCAQ010000037">
    <property type="protein sequence ID" value="KAK7573908.1"/>
    <property type="molecule type" value="Genomic_DNA"/>
</dbReference>
<evidence type="ECO:0000256" key="1">
    <source>
        <dbReference type="SAM" id="Coils"/>
    </source>
</evidence>
<dbReference type="CDD" id="cd21911">
    <property type="entry name" value="CC1_SLMAP"/>
    <property type="match status" value="1"/>
</dbReference>
<name>A0AAN9T4W1_9HEMI</name>
<dbReference type="CDD" id="cd22679">
    <property type="entry name" value="FHA_SLMAP"/>
    <property type="match status" value="1"/>
</dbReference>
<proteinExistence type="predicted"/>
<dbReference type="SMART" id="SM00240">
    <property type="entry name" value="FHA"/>
    <property type="match status" value="1"/>
</dbReference>
<keyword evidence="5" id="KW-1185">Reference proteome</keyword>
<comment type="caution">
    <text evidence="4">The sequence shown here is derived from an EMBL/GenBank/DDBJ whole genome shotgun (WGS) entry which is preliminary data.</text>
</comment>
<organism evidence="4 5">
    <name type="scientific">Parthenolecanium corni</name>
    <dbReference type="NCBI Taxonomy" id="536013"/>
    <lineage>
        <taxon>Eukaryota</taxon>
        <taxon>Metazoa</taxon>
        <taxon>Ecdysozoa</taxon>
        <taxon>Arthropoda</taxon>
        <taxon>Hexapoda</taxon>
        <taxon>Insecta</taxon>
        <taxon>Pterygota</taxon>
        <taxon>Neoptera</taxon>
        <taxon>Paraneoptera</taxon>
        <taxon>Hemiptera</taxon>
        <taxon>Sternorrhyncha</taxon>
        <taxon>Coccoidea</taxon>
        <taxon>Coccidae</taxon>
        <taxon>Parthenolecanium</taxon>
    </lineage>
</organism>
<feature type="coiled-coil region" evidence="1">
    <location>
        <begin position="576"/>
        <end position="637"/>
    </location>
</feature>